<dbReference type="Proteomes" id="UP001396898">
    <property type="component" value="Unassembled WGS sequence"/>
</dbReference>
<dbReference type="EMBL" id="JAQQWI010000009">
    <property type="protein sequence ID" value="KAK8022971.1"/>
    <property type="molecule type" value="Genomic_DNA"/>
</dbReference>
<accession>A0ABR1S011</accession>
<evidence type="ECO:0000313" key="3">
    <source>
        <dbReference type="Proteomes" id="UP001396898"/>
    </source>
</evidence>
<feature type="region of interest" description="Disordered" evidence="1">
    <location>
        <begin position="64"/>
        <end position="83"/>
    </location>
</feature>
<protein>
    <submittedName>
        <fullName evidence="2">Uncharacterized protein</fullName>
    </submittedName>
</protein>
<proteinExistence type="predicted"/>
<feature type="compositionally biased region" description="Basic and acidic residues" evidence="1">
    <location>
        <begin position="73"/>
        <end position="83"/>
    </location>
</feature>
<evidence type="ECO:0000256" key="1">
    <source>
        <dbReference type="SAM" id="MobiDB-lite"/>
    </source>
</evidence>
<comment type="caution">
    <text evidence="2">The sequence shown here is derived from an EMBL/GenBank/DDBJ whole genome shotgun (WGS) entry which is preliminary data.</text>
</comment>
<organism evidence="2 3">
    <name type="scientific">Apiospora marii</name>
    <dbReference type="NCBI Taxonomy" id="335849"/>
    <lineage>
        <taxon>Eukaryota</taxon>
        <taxon>Fungi</taxon>
        <taxon>Dikarya</taxon>
        <taxon>Ascomycota</taxon>
        <taxon>Pezizomycotina</taxon>
        <taxon>Sordariomycetes</taxon>
        <taxon>Xylariomycetidae</taxon>
        <taxon>Amphisphaeriales</taxon>
        <taxon>Apiosporaceae</taxon>
        <taxon>Apiospora</taxon>
    </lineage>
</organism>
<keyword evidence="3" id="KW-1185">Reference proteome</keyword>
<name>A0ABR1S011_9PEZI</name>
<sequence length="83" mass="8511">MSGSPTATASKRRSITDAITPAGADQAEFGTATTHGAGTGNKTSDFRKDSLRGSAVESIGKLVGKDGLVAKGQDMRKKEGWEG</sequence>
<gene>
    <name evidence="2" type="ORF">PG991_006852</name>
</gene>
<reference evidence="2 3" key="1">
    <citation type="submission" date="2023-01" db="EMBL/GenBank/DDBJ databases">
        <title>Analysis of 21 Apiospora genomes using comparative genomics revels a genus with tremendous synthesis potential of carbohydrate active enzymes and secondary metabolites.</title>
        <authorList>
            <person name="Sorensen T."/>
        </authorList>
    </citation>
    <scope>NUCLEOTIDE SEQUENCE [LARGE SCALE GENOMIC DNA]</scope>
    <source>
        <strain evidence="2 3">CBS 20057</strain>
    </source>
</reference>
<feature type="region of interest" description="Disordered" evidence="1">
    <location>
        <begin position="1"/>
        <end position="53"/>
    </location>
</feature>
<evidence type="ECO:0000313" key="2">
    <source>
        <dbReference type="EMBL" id="KAK8022971.1"/>
    </source>
</evidence>